<evidence type="ECO:0000313" key="4">
    <source>
        <dbReference type="EMBL" id="KAF7683421.1"/>
    </source>
</evidence>
<dbReference type="Pfam" id="PF00501">
    <property type="entry name" value="AMP-binding"/>
    <property type="match status" value="1"/>
</dbReference>
<keyword evidence="2" id="KW-0067">ATP-binding</keyword>
<dbReference type="SUPFAM" id="SSF56801">
    <property type="entry name" value="Acetyl-CoA synthetase-like"/>
    <property type="match status" value="1"/>
</dbReference>
<evidence type="ECO:0000256" key="1">
    <source>
        <dbReference type="ARBA" id="ARBA00022741"/>
    </source>
</evidence>
<proteinExistence type="predicted"/>
<dbReference type="PROSITE" id="PS00455">
    <property type="entry name" value="AMP_BINDING"/>
    <property type="match status" value="1"/>
</dbReference>
<sequence>MLSEKMRENIYKHPSYDSNRKALKDGSTTLLEMWKNLANTRRNEEVFGKINAFSKVIWYNWNEADAMMKKLASFLAKITQKNDLIGIYSVNRVEWLISEYAIYEINCITCPLYSTFGVEAVRHILNETEMKVCIASIVKAKELLKNIISKYSTKLTDIIIMDSDINDESLIELYNEKGIKIHYWNDIMEKDMDIGVLEEIDKPTGDDLATICYTSGTSGIPKGVMLTHTNFISTMAGFSVGIESKTYPMLSEGEIYFSYLPLAHVMERLCVNVSLSTKGKIAFFRGNTKDFQLECKIVRPDYIIGVPRVFNSIKEKVESAVKAKGMLIYLVFKLALQYKIFKQKFGVFKCEILDYLIFSRIKNEFGGRIKGILSGSASLNPEVLGFLQAVFSIRVHEGYGQTESTAASIIVPTDCLEKGIVGIPFPTNLVKLTPVNGYENNEGEICLKGPNITKGYFKRDDLTRELFDDEGFLRTGDIGSIENGIFSIIGRKKEIFKTSLGEYIIPEKVEDALRCDIISDILIVGRMYEDYIVALVISKDTTIGENEIFMKINSRGLELVNKGVIMKYEIPRKIYVLRQGFEEYGDFLTPTGKKKRKAIEEHFKSKIDSLYNK</sequence>
<comment type="caution">
    <text evidence="4">The sequence shown here is derived from an EMBL/GenBank/DDBJ whole genome shotgun (WGS) entry which is preliminary data.</text>
</comment>
<dbReference type="InterPro" id="IPR000873">
    <property type="entry name" value="AMP-dep_synth/lig_dom"/>
</dbReference>
<organism evidence="4 5">
    <name type="scientific">Astathelohania contejeani</name>
    <dbReference type="NCBI Taxonomy" id="164912"/>
    <lineage>
        <taxon>Eukaryota</taxon>
        <taxon>Fungi</taxon>
        <taxon>Fungi incertae sedis</taxon>
        <taxon>Microsporidia</taxon>
        <taxon>Astathelohaniidae</taxon>
        <taxon>Astathelohania</taxon>
    </lineage>
</organism>
<dbReference type="Proteomes" id="UP001516464">
    <property type="component" value="Unassembled WGS sequence"/>
</dbReference>
<dbReference type="InterPro" id="IPR042099">
    <property type="entry name" value="ANL_N_sf"/>
</dbReference>
<dbReference type="EMBL" id="SBIQ01000088">
    <property type="protein sequence ID" value="KAF7683421.1"/>
    <property type="molecule type" value="Genomic_DNA"/>
</dbReference>
<dbReference type="InterPro" id="IPR020845">
    <property type="entry name" value="AMP-binding_CS"/>
</dbReference>
<evidence type="ECO:0000259" key="3">
    <source>
        <dbReference type="Pfam" id="PF00501"/>
    </source>
</evidence>
<feature type="domain" description="AMP-dependent synthetase/ligase" evidence="3">
    <location>
        <begin position="53"/>
        <end position="457"/>
    </location>
</feature>
<evidence type="ECO:0000256" key="2">
    <source>
        <dbReference type="ARBA" id="ARBA00022840"/>
    </source>
</evidence>
<evidence type="ECO:0000313" key="5">
    <source>
        <dbReference type="Proteomes" id="UP001516464"/>
    </source>
</evidence>
<dbReference type="Gene3D" id="3.40.50.12780">
    <property type="entry name" value="N-terminal domain of ligase-like"/>
    <property type="match status" value="1"/>
</dbReference>
<dbReference type="Pfam" id="PF23562">
    <property type="entry name" value="AMP-binding_C_3"/>
    <property type="match status" value="1"/>
</dbReference>
<dbReference type="PANTHER" id="PTHR43272:SF33">
    <property type="entry name" value="AMP-BINDING DOMAIN-CONTAINING PROTEIN-RELATED"/>
    <property type="match status" value="1"/>
</dbReference>
<dbReference type="PANTHER" id="PTHR43272">
    <property type="entry name" value="LONG-CHAIN-FATTY-ACID--COA LIGASE"/>
    <property type="match status" value="1"/>
</dbReference>
<accession>A0ABQ7HZ40</accession>
<reference evidence="4 5" key="1">
    <citation type="submission" date="2019-01" db="EMBL/GenBank/DDBJ databases">
        <title>Genomes sequencing and comparative genomics of infectious freshwater microsporidia, Cucumispora dikerogammari and Thelohania contejeani.</title>
        <authorList>
            <person name="Cormier A."/>
            <person name="Giraud I."/>
            <person name="Wattier R."/>
            <person name="Teixeira M."/>
            <person name="Grandjean F."/>
            <person name="Rigaud T."/>
            <person name="Cordaux R."/>
        </authorList>
    </citation>
    <scope>NUCLEOTIDE SEQUENCE [LARGE SCALE GENOMIC DNA]</scope>
    <source>
        <strain evidence="4">T1</strain>
        <tissue evidence="4">Spores</tissue>
    </source>
</reference>
<gene>
    <name evidence="4" type="primary">Acsl5_0</name>
    <name evidence="4" type="ORF">TCON_1367</name>
</gene>
<keyword evidence="4" id="KW-0436">Ligase</keyword>
<keyword evidence="1" id="KW-0547">Nucleotide-binding</keyword>
<dbReference type="GO" id="GO:0016874">
    <property type="term" value="F:ligase activity"/>
    <property type="evidence" value="ECO:0007669"/>
    <property type="project" value="UniProtKB-KW"/>
</dbReference>
<keyword evidence="5" id="KW-1185">Reference proteome</keyword>
<name>A0ABQ7HZ40_9MICR</name>
<protein>
    <submittedName>
        <fullName evidence="4">Long-chain-fatty-acid--CoA ligase 5</fullName>
    </submittedName>
</protein>